<keyword evidence="1" id="KW-1133">Transmembrane helix</keyword>
<name>A0AAV5JZD3_9ROSI</name>
<feature type="transmembrane region" description="Helical" evidence="1">
    <location>
        <begin position="6"/>
        <end position="26"/>
    </location>
</feature>
<organism evidence="2 3">
    <name type="scientific">Rubroshorea leprosula</name>
    <dbReference type="NCBI Taxonomy" id="152421"/>
    <lineage>
        <taxon>Eukaryota</taxon>
        <taxon>Viridiplantae</taxon>
        <taxon>Streptophyta</taxon>
        <taxon>Embryophyta</taxon>
        <taxon>Tracheophyta</taxon>
        <taxon>Spermatophyta</taxon>
        <taxon>Magnoliopsida</taxon>
        <taxon>eudicotyledons</taxon>
        <taxon>Gunneridae</taxon>
        <taxon>Pentapetalae</taxon>
        <taxon>rosids</taxon>
        <taxon>malvids</taxon>
        <taxon>Malvales</taxon>
        <taxon>Dipterocarpaceae</taxon>
        <taxon>Rubroshorea</taxon>
    </lineage>
</organism>
<comment type="caution">
    <text evidence="2">The sequence shown here is derived from an EMBL/GenBank/DDBJ whole genome shotgun (WGS) entry which is preliminary data.</text>
</comment>
<keyword evidence="1" id="KW-0472">Membrane</keyword>
<accession>A0AAV5JZD3</accession>
<gene>
    <name evidence="2" type="ORF">SLEP1_g28196</name>
</gene>
<keyword evidence="1" id="KW-0812">Transmembrane</keyword>
<dbReference type="Proteomes" id="UP001054252">
    <property type="component" value="Unassembled WGS sequence"/>
</dbReference>
<proteinExistence type="predicted"/>
<dbReference type="AlphaFoldDB" id="A0AAV5JZD3"/>
<keyword evidence="3" id="KW-1185">Reference proteome</keyword>
<dbReference type="EMBL" id="BPVZ01000048">
    <property type="protein sequence ID" value="GKV17731.1"/>
    <property type="molecule type" value="Genomic_DNA"/>
</dbReference>
<protein>
    <submittedName>
        <fullName evidence="2">Uncharacterized protein</fullName>
    </submittedName>
</protein>
<sequence length="33" mass="3792">MSGKSLAIDNFLFNLIFNKPLIILLLKNLNFLL</sequence>
<evidence type="ECO:0000313" key="2">
    <source>
        <dbReference type="EMBL" id="GKV17731.1"/>
    </source>
</evidence>
<reference evidence="2 3" key="1">
    <citation type="journal article" date="2021" name="Commun. Biol.">
        <title>The genome of Shorea leprosula (Dipterocarpaceae) highlights the ecological relevance of drought in aseasonal tropical rainforests.</title>
        <authorList>
            <person name="Ng K.K.S."/>
            <person name="Kobayashi M.J."/>
            <person name="Fawcett J.A."/>
            <person name="Hatakeyama M."/>
            <person name="Paape T."/>
            <person name="Ng C.H."/>
            <person name="Ang C.C."/>
            <person name="Tnah L.H."/>
            <person name="Lee C.T."/>
            <person name="Nishiyama T."/>
            <person name="Sese J."/>
            <person name="O'Brien M.J."/>
            <person name="Copetti D."/>
            <person name="Mohd Noor M.I."/>
            <person name="Ong R.C."/>
            <person name="Putra M."/>
            <person name="Sireger I.Z."/>
            <person name="Indrioko S."/>
            <person name="Kosugi Y."/>
            <person name="Izuno A."/>
            <person name="Isagi Y."/>
            <person name="Lee S.L."/>
            <person name="Shimizu K.K."/>
        </authorList>
    </citation>
    <scope>NUCLEOTIDE SEQUENCE [LARGE SCALE GENOMIC DNA]</scope>
    <source>
        <strain evidence="2">214</strain>
    </source>
</reference>
<evidence type="ECO:0000256" key="1">
    <source>
        <dbReference type="SAM" id="Phobius"/>
    </source>
</evidence>
<evidence type="ECO:0000313" key="3">
    <source>
        <dbReference type="Proteomes" id="UP001054252"/>
    </source>
</evidence>